<dbReference type="GO" id="GO:0005694">
    <property type="term" value="C:chromosome"/>
    <property type="evidence" value="ECO:0007669"/>
    <property type="project" value="TreeGrafter"/>
</dbReference>
<keyword evidence="7" id="KW-0547">Nucleotide-binding</keyword>
<comment type="catalytic activity">
    <reaction evidence="4">
        <text>Couples ATP hydrolysis with the unwinding of duplex DNA by translocating in the 3'-5' direction.</text>
        <dbReference type="EC" id="5.6.2.4"/>
    </reaction>
</comment>
<dbReference type="AlphaFoldDB" id="A0A074RIS9"/>
<dbReference type="InterPro" id="IPR001650">
    <property type="entry name" value="Helicase_C-like"/>
</dbReference>
<dbReference type="HOGENOM" id="CLU_1366931_0_0_1"/>
<dbReference type="Gene3D" id="3.40.50.300">
    <property type="entry name" value="P-loop containing nucleotide triphosphate hydrolases"/>
    <property type="match status" value="2"/>
</dbReference>
<accession>A0A074RIS9</accession>
<sequence length="200" mass="22693">MQNILRGKYQVVILSPEAFSDVDKLRGVLLSDELADYRQFVVVDEAHVIQIWGGDFRVAYRPLGDLSYIWVYWPLRVTNRGNFRPNIEHSVHRMMGGAESYKEITHLFPDPNSIKKTLVFADSVKQAKWLVDELRQHLGLAGNNRYRVRAYFANCDESGKMDAAGAFKTGKCDILATTEALIMGCDFPNVELAIQYTASD</sequence>
<proteinExistence type="inferred from homology"/>
<keyword evidence="7" id="KW-0378">Hydrolase</keyword>
<evidence type="ECO:0000313" key="8">
    <source>
        <dbReference type="Proteomes" id="UP000027456"/>
    </source>
</evidence>
<dbReference type="PANTHER" id="PTHR13710">
    <property type="entry name" value="DNA HELICASE RECQ FAMILY MEMBER"/>
    <property type="match status" value="1"/>
</dbReference>
<keyword evidence="7" id="KW-0347">Helicase</keyword>
<dbReference type="EC" id="5.6.2.4" evidence="5"/>
<evidence type="ECO:0000256" key="2">
    <source>
        <dbReference type="ARBA" id="ARBA00023125"/>
    </source>
</evidence>
<evidence type="ECO:0000259" key="6">
    <source>
        <dbReference type="PROSITE" id="PS51194"/>
    </source>
</evidence>
<dbReference type="GO" id="GO:0000724">
    <property type="term" value="P:double-strand break repair via homologous recombination"/>
    <property type="evidence" value="ECO:0007669"/>
    <property type="project" value="TreeGrafter"/>
</dbReference>
<evidence type="ECO:0000313" key="7">
    <source>
        <dbReference type="EMBL" id="KEP45260.1"/>
    </source>
</evidence>
<evidence type="ECO:0000256" key="5">
    <source>
        <dbReference type="ARBA" id="ARBA00034808"/>
    </source>
</evidence>
<gene>
    <name evidence="7" type="ORF">V565_295640</name>
</gene>
<dbReference type="EMBL" id="AZST01002027">
    <property type="protein sequence ID" value="KEP45260.1"/>
    <property type="molecule type" value="Genomic_DNA"/>
</dbReference>
<dbReference type="GO" id="GO:0043138">
    <property type="term" value="F:3'-5' DNA helicase activity"/>
    <property type="evidence" value="ECO:0007669"/>
    <property type="project" value="UniProtKB-EC"/>
</dbReference>
<dbReference type="GO" id="GO:0009378">
    <property type="term" value="F:four-way junction helicase activity"/>
    <property type="evidence" value="ECO:0007669"/>
    <property type="project" value="TreeGrafter"/>
</dbReference>
<evidence type="ECO:0000256" key="3">
    <source>
        <dbReference type="ARBA" id="ARBA00023235"/>
    </source>
</evidence>
<keyword evidence="3" id="KW-0413">Isomerase</keyword>
<keyword evidence="2" id="KW-0238">DNA-binding</keyword>
<feature type="domain" description="Helicase C-terminal" evidence="6">
    <location>
        <begin position="103"/>
        <end position="200"/>
    </location>
</feature>
<dbReference type="GO" id="GO:0003677">
    <property type="term" value="F:DNA binding"/>
    <property type="evidence" value="ECO:0007669"/>
    <property type="project" value="UniProtKB-KW"/>
</dbReference>
<comment type="similarity">
    <text evidence="1">Belongs to the helicase family. RecQ subfamily.</text>
</comment>
<dbReference type="PROSITE" id="PS51194">
    <property type="entry name" value="HELICASE_CTER"/>
    <property type="match status" value="1"/>
</dbReference>
<dbReference type="Pfam" id="PF00271">
    <property type="entry name" value="Helicase_C"/>
    <property type="match status" value="1"/>
</dbReference>
<dbReference type="STRING" id="1423351.A0A074RIS9"/>
<protein>
    <recommendedName>
        <fullName evidence="5">DNA 3'-5' helicase</fullName>
        <ecNumber evidence="5">5.6.2.4</ecNumber>
    </recommendedName>
</protein>
<dbReference type="SUPFAM" id="SSF52540">
    <property type="entry name" value="P-loop containing nucleoside triphosphate hydrolases"/>
    <property type="match status" value="1"/>
</dbReference>
<name>A0A074RIS9_9AGAM</name>
<keyword evidence="7" id="KW-0067">ATP-binding</keyword>
<dbReference type="OrthoDB" id="2499463at2759"/>
<dbReference type="Proteomes" id="UP000027456">
    <property type="component" value="Unassembled WGS sequence"/>
</dbReference>
<comment type="caution">
    <text evidence="7">The sequence shown here is derived from an EMBL/GenBank/DDBJ whole genome shotgun (WGS) entry which is preliminary data.</text>
</comment>
<reference evidence="7 8" key="1">
    <citation type="submission" date="2013-12" db="EMBL/GenBank/DDBJ databases">
        <authorList>
            <person name="Cubeta M."/>
            <person name="Pakala S."/>
            <person name="Fedorova N."/>
            <person name="Thomas E."/>
            <person name="Dean R."/>
            <person name="Jabaji S."/>
            <person name="Neate S."/>
            <person name="Toda T."/>
            <person name="Tavantzis S."/>
            <person name="Vilgalys R."/>
            <person name="Bharathan N."/>
            <person name="Pakala S."/>
            <person name="Losada L.S."/>
            <person name="Zafar N."/>
            <person name="Nierman W."/>
        </authorList>
    </citation>
    <scope>NUCLEOTIDE SEQUENCE [LARGE SCALE GENOMIC DNA]</scope>
    <source>
        <strain evidence="7 8">123E</strain>
    </source>
</reference>
<evidence type="ECO:0000256" key="4">
    <source>
        <dbReference type="ARBA" id="ARBA00034617"/>
    </source>
</evidence>
<dbReference type="PANTHER" id="PTHR13710:SF105">
    <property type="entry name" value="ATP-DEPENDENT DNA HELICASE Q1"/>
    <property type="match status" value="1"/>
</dbReference>
<evidence type="ECO:0000256" key="1">
    <source>
        <dbReference type="ARBA" id="ARBA00005446"/>
    </source>
</evidence>
<dbReference type="InterPro" id="IPR027417">
    <property type="entry name" value="P-loop_NTPase"/>
</dbReference>
<keyword evidence="8" id="KW-1185">Reference proteome</keyword>
<dbReference type="GO" id="GO:0005737">
    <property type="term" value="C:cytoplasm"/>
    <property type="evidence" value="ECO:0007669"/>
    <property type="project" value="TreeGrafter"/>
</dbReference>
<organism evidence="7 8">
    <name type="scientific">Rhizoctonia solani 123E</name>
    <dbReference type="NCBI Taxonomy" id="1423351"/>
    <lineage>
        <taxon>Eukaryota</taxon>
        <taxon>Fungi</taxon>
        <taxon>Dikarya</taxon>
        <taxon>Basidiomycota</taxon>
        <taxon>Agaricomycotina</taxon>
        <taxon>Agaricomycetes</taxon>
        <taxon>Cantharellales</taxon>
        <taxon>Ceratobasidiaceae</taxon>
        <taxon>Rhizoctonia</taxon>
    </lineage>
</organism>